<accession>A0A162DMF2</accession>
<dbReference type="AlphaFoldDB" id="A0A162DMF2"/>
<dbReference type="EMBL" id="LQRT01000002">
    <property type="protein sequence ID" value="KZS42618.1"/>
    <property type="molecule type" value="Genomic_DNA"/>
</dbReference>
<organism evidence="1 2">
    <name type="scientific">Aquimarina aggregata</name>
    <dbReference type="NCBI Taxonomy" id="1642818"/>
    <lineage>
        <taxon>Bacteria</taxon>
        <taxon>Pseudomonadati</taxon>
        <taxon>Bacteroidota</taxon>
        <taxon>Flavobacteriia</taxon>
        <taxon>Flavobacteriales</taxon>
        <taxon>Flavobacteriaceae</taxon>
        <taxon>Aquimarina</taxon>
    </lineage>
</organism>
<reference evidence="1 2" key="1">
    <citation type="submission" date="2016-01" db="EMBL/GenBank/DDBJ databases">
        <title>The draft genome sequence of Aquimarina sp. RZW4-3-2.</title>
        <authorList>
            <person name="Wang Y."/>
        </authorList>
    </citation>
    <scope>NUCLEOTIDE SEQUENCE [LARGE SCALE GENOMIC DNA]</scope>
    <source>
        <strain evidence="1 2">RZW4-3-2</strain>
    </source>
</reference>
<gene>
    <name evidence="1" type="ORF">AWE51_04000</name>
</gene>
<evidence type="ECO:0000313" key="1">
    <source>
        <dbReference type="EMBL" id="KZS42618.1"/>
    </source>
</evidence>
<dbReference type="Proteomes" id="UP000076715">
    <property type="component" value="Unassembled WGS sequence"/>
</dbReference>
<name>A0A162DMF2_9FLAO</name>
<dbReference type="RefSeq" id="WP_066310675.1">
    <property type="nucleotide sequence ID" value="NZ_LQRT01000002.1"/>
</dbReference>
<sequence length="260" mass="30173">MTKVEHHKVKEIKENSLFEKRMYNLFSASISDQVSLPDFRKLFSKYEKMDAYIMKKNGQDIGMSYFMLCKNPNRKKDIYVRLGLGIIEEERGRAHFPKKIILKTMLKTKFQNLFKDVFMVGITMNPIVYSATCKYWKYSYPSPVLEKSAPIKQAKNRILSRFHMNEVANDVIGVPFRITEVEKVKKQLSVVQSTNPYIKFFNSKIGSDECDKGLLSIVPIDTANLCIAAKRKTKADIKKFYDKVFEEKLKPMLKEYSAAG</sequence>
<keyword evidence="2" id="KW-1185">Reference proteome</keyword>
<evidence type="ECO:0000313" key="2">
    <source>
        <dbReference type="Proteomes" id="UP000076715"/>
    </source>
</evidence>
<comment type="caution">
    <text evidence="1">The sequence shown here is derived from an EMBL/GenBank/DDBJ whole genome shotgun (WGS) entry which is preliminary data.</text>
</comment>
<protein>
    <submittedName>
        <fullName evidence="1">Uncharacterized protein</fullName>
    </submittedName>
</protein>
<dbReference type="OrthoDB" id="1160831at2"/>
<proteinExistence type="predicted"/>